<keyword evidence="1" id="KW-0812">Transmembrane</keyword>
<evidence type="ECO:0000313" key="3">
    <source>
        <dbReference type="Proteomes" id="UP000178893"/>
    </source>
</evidence>
<evidence type="ECO:0000256" key="1">
    <source>
        <dbReference type="SAM" id="Phobius"/>
    </source>
</evidence>
<feature type="transmembrane region" description="Helical" evidence="1">
    <location>
        <begin position="6"/>
        <end position="32"/>
    </location>
</feature>
<accession>A0A1G2DXB2</accession>
<dbReference type="Proteomes" id="UP000178893">
    <property type="component" value="Unassembled WGS sequence"/>
</dbReference>
<protein>
    <recommendedName>
        <fullName evidence="4">Type 4 fimbrial biogenesis protein PilX N-terminal domain-containing protein</fullName>
    </recommendedName>
</protein>
<organism evidence="2 3">
    <name type="scientific">Candidatus Nealsonbacteria bacterium RBG_13_37_56</name>
    <dbReference type="NCBI Taxonomy" id="1801661"/>
    <lineage>
        <taxon>Bacteria</taxon>
        <taxon>Candidatus Nealsoniibacteriota</taxon>
    </lineage>
</organism>
<dbReference type="EMBL" id="MHLW01000032">
    <property type="protein sequence ID" value="OGZ17548.1"/>
    <property type="molecule type" value="Genomic_DNA"/>
</dbReference>
<keyword evidence="1" id="KW-1133">Transmembrane helix</keyword>
<keyword evidence="1" id="KW-0472">Membrane</keyword>
<name>A0A1G2DXB2_9BACT</name>
<evidence type="ECO:0008006" key="4">
    <source>
        <dbReference type="Google" id="ProtNLM"/>
    </source>
</evidence>
<dbReference type="AlphaFoldDB" id="A0A1G2DXB2"/>
<comment type="caution">
    <text evidence="2">The sequence shown here is derived from an EMBL/GenBank/DDBJ whole genome shotgun (WGS) entry which is preliminary data.</text>
</comment>
<evidence type="ECO:0000313" key="2">
    <source>
        <dbReference type="EMBL" id="OGZ17548.1"/>
    </source>
</evidence>
<sequence>MDSQNGLSLYLAVMLTAIILAIVFGITTILLVQLEAIKGMENSVVAFYAADTGIEQVLDSGRLAPVSTCTTEATACPLDNGSKYYVVVNSGGLGGCPAGKLFCIKSAGIYKGAKRSIEVKY</sequence>
<gene>
    <name evidence="2" type="ORF">A2V72_01385</name>
</gene>
<reference evidence="2 3" key="1">
    <citation type="journal article" date="2016" name="Nat. Commun.">
        <title>Thousands of microbial genomes shed light on interconnected biogeochemical processes in an aquifer system.</title>
        <authorList>
            <person name="Anantharaman K."/>
            <person name="Brown C.T."/>
            <person name="Hug L.A."/>
            <person name="Sharon I."/>
            <person name="Castelle C.J."/>
            <person name="Probst A.J."/>
            <person name="Thomas B.C."/>
            <person name="Singh A."/>
            <person name="Wilkins M.J."/>
            <person name="Karaoz U."/>
            <person name="Brodie E.L."/>
            <person name="Williams K.H."/>
            <person name="Hubbard S.S."/>
            <person name="Banfield J.F."/>
        </authorList>
    </citation>
    <scope>NUCLEOTIDE SEQUENCE [LARGE SCALE GENOMIC DNA]</scope>
</reference>
<proteinExistence type="predicted"/>